<evidence type="ECO:0000256" key="1">
    <source>
        <dbReference type="SAM" id="Phobius"/>
    </source>
</evidence>
<sequence length="42" mass="4588">MFHQFIGDGANIFIAIVAVLVGFATALGYIDFLKTKKEGKKD</sequence>
<reference evidence="2 3" key="1">
    <citation type="submission" date="2016-11" db="EMBL/GenBank/DDBJ databases">
        <authorList>
            <person name="Jaros S."/>
            <person name="Januszkiewicz K."/>
            <person name="Wedrychowicz H."/>
        </authorList>
    </citation>
    <scope>NUCLEOTIDE SEQUENCE [LARGE SCALE GENOMIC DNA]</scope>
    <source>
        <strain evidence="2 3">DSM 24574</strain>
    </source>
</reference>
<name>A0A1M5R0N9_9BACT</name>
<protein>
    <submittedName>
        <fullName evidence="2">Uncharacterized protein</fullName>
    </submittedName>
</protein>
<gene>
    <name evidence="2" type="ORF">SAMN04488109_3122</name>
</gene>
<accession>A0A1M5R0N9</accession>
<evidence type="ECO:0000313" key="3">
    <source>
        <dbReference type="Proteomes" id="UP000184212"/>
    </source>
</evidence>
<organism evidence="2 3">
    <name type="scientific">Chryseolinea serpens</name>
    <dbReference type="NCBI Taxonomy" id="947013"/>
    <lineage>
        <taxon>Bacteria</taxon>
        <taxon>Pseudomonadati</taxon>
        <taxon>Bacteroidota</taxon>
        <taxon>Cytophagia</taxon>
        <taxon>Cytophagales</taxon>
        <taxon>Fulvivirgaceae</taxon>
        <taxon>Chryseolinea</taxon>
    </lineage>
</organism>
<keyword evidence="1" id="KW-0472">Membrane</keyword>
<keyword evidence="1" id="KW-0812">Transmembrane</keyword>
<feature type="transmembrane region" description="Helical" evidence="1">
    <location>
        <begin position="12"/>
        <end position="32"/>
    </location>
</feature>
<dbReference type="RefSeq" id="WP_257791774.1">
    <property type="nucleotide sequence ID" value="NZ_FQWQ01000002.1"/>
</dbReference>
<dbReference type="EMBL" id="FQWQ01000002">
    <property type="protein sequence ID" value="SHH19728.1"/>
    <property type="molecule type" value="Genomic_DNA"/>
</dbReference>
<proteinExistence type="predicted"/>
<evidence type="ECO:0000313" key="2">
    <source>
        <dbReference type="EMBL" id="SHH19728.1"/>
    </source>
</evidence>
<dbReference type="Proteomes" id="UP000184212">
    <property type="component" value="Unassembled WGS sequence"/>
</dbReference>
<keyword evidence="3" id="KW-1185">Reference proteome</keyword>
<keyword evidence="1" id="KW-1133">Transmembrane helix</keyword>
<dbReference type="AlphaFoldDB" id="A0A1M5R0N9"/>